<evidence type="ECO:0000256" key="4">
    <source>
        <dbReference type="ARBA" id="ARBA00022737"/>
    </source>
</evidence>
<organism evidence="9 10">
    <name type="scientific">Rickenella mellea</name>
    <dbReference type="NCBI Taxonomy" id="50990"/>
    <lineage>
        <taxon>Eukaryota</taxon>
        <taxon>Fungi</taxon>
        <taxon>Dikarya</taxon>
        <taxon>Basidiomycota</taxon>
        <taxon>Agaricomycotina</taxon>
        <taxon>Agaricomycetes</taxon>
        <taxon>Hymenochaetales</taxon>
        <taxon>Rickenellaceae</taxon>
        <taxon>Rickenella</taxon>
    </lineage>
</organism>
<dbReference type="Proteomes" id="UP000294933">
    <property type="component" value="Unassembled WGS sequence"/>
</dbReference>
<dbReference type="EMBL" id="ML170156">
    <property type="protein sequence ID" value="TDL29731.1"/>
    <property type="molecule type" value="Genomic_DNA"/>
</dbReference>
<dbReference type="Pfam" id="PF09384">
    <property type="entry name" value="UTP15_C"/>
    <property type="match status" value="1"/>
</dbReference>
<dbReference type="CDD" id="cd00200">
    <property type="entry name" value="WD40"/>
    <property type="match status" value="1"/>
</dbReference>
<dbReference type="PROSITE" id="PS50294">
    <property type="entry name" value="WD_REPEATS_REGION"/>
    <property type="match status" value="2"/>
</dbReference>
<evidence type="ECO:0000259" key="8">
    <source>
        <dbReference type="Pfam" id="PF09384"/>
    </source>
</evidence>
<keyword evidence="4" id="KW-0677">Repeat</keyword>
<dbReference type="SMART" id="SM00320">
    <property type="entry name" value="WD40"/>
    <property type="match status" value="7"/>
</dbReference>
<evidence type="ECO:0000313" key="10">
    <source>
        <dbReference type="Proteomes" id="UP000294933"/>
    </source>
</evidence>
<comment type="subcellular location">
    <subcellularLocation>
        <location evidence="1">Nucleus</location>
        <location evidence="1">Nucleolus</location>
    </subcellularLocation>
</comment>
<dbReference type="SUPFAM" id="SSF50978">
    <property type="entry name" value="WD40 repeat-like"/>
    <property type="match status" value="1"/>
</dbReference>
<feature type="repeat" description="WD" evidence="6">
    <location>
        <begin position="249"/>
        <end position="290"/>
    </location>
</feature>
<feature type="repeat" description="WD" evidence="6">
    <location>
        <begin position="160"/>
        <end position="202"/>
    </location>
</feature>
<dbReference type="InterPro" id="IPR036322">
    <property type="entry name" value="WD40_repeat_dom_sf"/>
</dbReference>
<evidence type="ECO:0000256" key="3">
    <source>
        <dbReference type="ARBA" id="ARBA00022574"/>
    </source>
</evidence>
<keyword evidence="10" id="KW-1185">Reference proteome</keyword>
<protein>
    <submittedName>
        <fullName evidence="9">WD40 repeat-like protein</fullName>
    </submittedName>
</protein>
<feature type="repeat" description="WD" evidence="6">
    <location>
        <begin position="117"/>
        <end position="159"/>
    </location>
</feature>
<evidence type="ECO:0000256" key="7">
    <source>
        <dbReference type="SAM" id="MobiDB-lite"/>
    </source>
</evidence>
<evidence type="ECO:0000313" key="9">
    <source>
        <dbReference type="EMBL" id="TDL29731.1"/>
    </source>
</evidence>
<dbReference type="Gene3D" id="2.130.10.10">
    <property type="entry name" value="YVTN repeat-like/Quinoprotein amine dehydrogenase"/>
    <property type="match status" value="2"/>
</dbReference>
<dbReference type="GO" id="GO:0006364">
    <property type="term" value="P:rRNA processing"/>
    <property type="evidence" value="ECO:0007669"/>
    <property type="project" value="UniProtKB-KW"/>
</dbReference>
<accession>A0A4R5XF42</accession>
<keyword evidence="3 6" id="KW-0853">WD repeat</keyword>
<dbReference type="GO" id="GO:0005730">
    <property type="term" value="C:nucleolus"/>
    <property type="evidence" value="ECO:0007669"/>
    <property type="project" value="UniProtKB-SubCell"/>
</dbReference>
<dbReference type="PROSITE" id="PS00678">
    <property type="entry name" value="WD_REPEATS_1"/>
    <property type="match status" value="1"/>
</dbReference>
<evidence type="ECO:0000256" key="5">
    <source>
        <dbReference type="ARBA" id="ARBA00023242"/>
    </source>
</evidence>
<dbReference type="VEuPathDB" id="FungiDB:BD410DRAFT_758794"/>
<dbReference type="GO" id="GO:0045943">
    <property type="term" value="P:positive regulation of transcription by RNA polymerase I"/>
    <property type="evidence" value="ECO:0007669"/>
    <property type="project" value="TreeGrafter"/>
</dbReference>
<proteinExistence type="predicted"/>
<dbReference type="PROSITE" id="PS50082">
    <property type="entry name" value="WD_REPEATS_2"/>
    <property type="match status" value="3"/>
</dbReference>
<reference evidence="9 10" key="1">
    <citation type="submission" date="2018-06" db="EMBL/GenBank/DDBJ databases">
        <title>A transcriptomic atlas of mushroom development highlights an independent origin of complex multicellularity.</title>
        <authorList>
            <consortium name="DOE Joint Genome Institute"/>
            <person name="Krizsan K."/>
            <person name="Almasi E."/>
            <person name="Merenyi Z."/>
            <person name="Sahu N."/>
            <person name="Viragh M."/>
            <person name="Koszo T."/>
            <person name="Mondo S."/>
            <person name="Kiss B."/>
            <person name="Balint B."/>
            <person name="Kues U."/>
            <person name="Barry K."/>
            <person name="Hegedus J.C."/>
            <person name="Henrissat B."/>
            <person name="Johnson J."/>
            <person name="Lipzen A."/>
            <person name="Ohm R."/>
            <person name="Nagy I."/>
            <person name="Pangilinan J."/>
            <person name="Yan J."/>
            <person name="Xiong Y."/>
            <person name="Grigoriev I.V."/>
            <person name="Hibbett D.S."/>
            <person name="Nagy L.G."/>
        </authorList>
    </citation>
    <scope>NUCLEOTIDE SEQUENCE [LARGE SCALE GENOMIC DNA]</scope>
    <source>
        <strain evidence="9 10">SZMC22713</strain>
    </source>
</reference>
<name>A0A4R5XF42_9AGAM</name>
<feature type="region of interest" description="Disordered" evidence="7">
    <location>
        <begin position="1"/>
        <end position="21"/>
    </location>
</feature>
<keyword evidence="5" id="KW-0539">Nucleus</keyword>
<dbReference type="OrthoDB" id="431715at2759"/>
<dbReference type="InterPro" id="IPR019775">
    <property type="entry name" value="WD40_repeat_CS"/>
</dbReference>
<dbReference type="InterPro" id="IPR001680">
    <property type="entry name" value="WD40_rpt"/>
</dbReference>
<gene>
    <name evidence="9" type="ORF">BD410DRAFT_758794</name>
</gene>
<feature type="domain" description="U3 small nucleolar RNA-associated protein 15 C-terminal" evidence="8">
    <location>
        <begin position="374"/>
        <end position="515"/>
    </location>
</feature>
<keyword evidence="2" id="KW-0698">rRNA processing</keyword>
<dbReference type="Pfam" id="PF00400">
    <property type="entry name" value="WD40"/>
    <property type="match status" value="4"/>
</dbReference>
<dbReference type="PANTHER" id="PTHR19924:SF26">
    <property type="entry name" value="U3 SMALL NUCLEOLAR RNA-ASSOCIATED PROTEIN 15 HOMOLOG"/>
    <property type="match status" value="1"/>
</dbReference>
<sequence>MDYQPVVVKRHPKPATSHNPESRYWRQFKHPVFVKEYAPITSVHFSPSRPHRYAVTAATRVQIYAPRTQKITKTISRFKDVARSGCIRGDGKLVVAGDDSGLIQVFDINSRAILRTLDAHKQPVHVTKFSVAQPTQIISCSDDTSVRLWDVPSQTTVSTFTDHTDYVRSGQVSSSNPNLILTGSYDCSVRLFDARSGECEMVMGGQGSSSTMPVEQVLMFPSGTVALSSAGPILRVWDIVAGGRCIRALSNHQKTITSLAFDAKAGRLLSGGLDQMVKVYDVGTYKVVHTMRYPAPVLCLAVSPDDTHIAAGMTDGTLSIRRRQPKASEGSQLDQFSVASLRSGTFESFLGGALPAIGEGRTRDKGKTKAKPIGDVDELKVESRRKKKLREYDRLLKNFKYSAALNSVLRKNVPPTTAFSLIQELIHRDGLRSALGGRDDVLLEPVLQLLVKYVADPRFGDLSCSIAGIVIDMYGPVLGQSPLIDALFLRLRKKVEAELRFQKELTKVRGALDMIFASSALGV</sequence>
<dbReference type="InterPro" id="IPR018983">
    <property type="entry name" value="U3_snoRNA-assocProt_15_C"/>
</dbReference>
<evidence type="ECO:0000256" key="1">
    <source>
        <dbReference type="ARBA" id="ARBA00004604"/>
    </source>
</evidence>
<dbReference type="PANTHER" id="PTHR19924">
    <property type="entry name" value="UTP15 U3 SMALL NUCLEOLAR RNA-ASSOCIATED PROTEIN 15 FAMILY MEMBER"/>
    <property type="match status" value="1"/>
</dbReference>
<dbReference type="STRING" id="50990.A0A4R5XF42"/>
<dbReference type="AlphaFoldDB" id="A0A4R5XF42"/>
<dbReference type="InterPro" id="IPR015943">
    <property type="entry name" value="WD40/YVTN_repeat-like_dom_sf"/>
</dbReference>
<evidence type="ECO:0000256" key="2">
    <source>
        <dbReference type="ARBA" id="ARBA00022552"/>
    </source>
</evidence>
<evidence type="ECO:0000256" key="6">
    <source>
        <dbReference type="PROSITE-ProRule" id="PRU00221"/>
    </source>
</evidence>